<keyword evidence="1" id="KW-0732">Signal</keyword>
<keyword evidence="3" id="KW-1185">Reference proteome</keyword>
<dbReference type="EMBL" id="FRCK01000002">
    <property type="protein sequence ID" value="SHL90269.1"/>
    <property type="molecule type" value="Genomic_DNA"/>
</dbReference>
<dbReference type="InterPro" id="IPR036249">
    <property type="entry name" value="Thioredoxin-like_sf"/>
</dbReference>
<dbReference type="AlphaFoldDB" id="A0A1M7EFZ3"/>
<reference evidence="3" key="1">
    <citation type="submission" date="2016-11" db="EMBL/GenBank/DDBJ databases">
        <authorList>
            <person name="Varghese N."/>
            <person name="Submissions S."/>
        </authorList>
    </citation>
    <scope>NUCLEOTIDE SEQUENCE [LARGE SCALE GENOMIC DNA]</scope>
    <source>
        <strain evidence="3">DSM 6637</strain>
    </source>
</reference>
<evidence type="ECO:0008006" key="4">
    <source>
        <dbReference type="Google" id="ProtNLM"/>
    </source>
</evidence>
<accession>A0A1M7EFZ3</accession>
<feature type="signal peptide" evidence="1">
    <location>
        <begin position="1"/>
        <end position="21"/>
    </location>
</feature>
<proteinExistence type="predicted"/>
<evidence type="ECO:0000313" key="2">
    <source>
        <dbReference type="EMBL" id="SHL90269.1"/>
    </source>
</evidence>
<evidence type="ECO:0000256" key="1">
    <source>
        <dbReference type="SAM" id="SignalP"/>
    </source>
</evidence>
<dbReference type="SUPFAM" id="SSF52833">
    <property type="entry name" value="Thioredoxin-like"/>
    <property type="match status" value="1"/>
</dbReference>
<dbReference type="Gene3D" id="3.40.30.10">
    <property type="entry name" value="Glutaredoxin"/>
    <property type="match status" value="1"/>
</dbReference>
<protein>
    <recommendedName>
        <fullName evidence="4">SoxS protein</fullName>
    </recommendedName>
</protein>
<sequence>MIRRRALLSWFALAAAAPAVAAPLRGPAAVPRGLALLLVESPGCPFCAAFRREVLPGYAARAEGRAAPVVPVPLEGPWPDGLVLAGAPYATPTFILLRDRVEVGRFQGYESPSWFWRELGALLAAAG</sequence>
<name>A0A1M7EFZ3_9RHOB</name>
<evidence type="ECO:0000313" key="3">
    <source>
        <dbReference type="Proteomes" id="UP000184444"/>
    </source>
</evidence>
<feature type="chain" id="PRO_5012884275" description="SoxS protein" evidence="1">
    <location>
        <begin position="22"/>
        <end position="127"/>
    </location>
</feature>
<dbReference type="RefSeq" id="WP_073062328.1">
    <property type="nucleotide sequence ID" value="NZ_FRCK01000002.1"/>
</dbReference>
<gene>
    <name evidence="2" type="ORF">SAMN05444389_10266</name>
</gene>
<dbReference type="Proteomes" id="UP000184444">
    <property type="component" value="Unassembled WGS sequence"/>
</dbReference>
<dbReference type="STRING" id="53463.SAMN05444389_10266"/>
<organism evidence="2 3">
    <name type="scientific">Paracoccus solventivorans</name>
    <dbReference type="NCBI Taxonomy" id="53463"/>
    <lineage>
        <taxon>Bacteria</taxon>
        <taxon>Pseudomonadati</taxon>
        <taxon>Pseudomonadota</taxon>
        <taxon>Alphaproteobacteria</taxon>
        <taxon>Rhodobacterales</taxon>
        <taxon>Paracoccaceae</taxon>
        <taxon>Paracoccus</taxon>
    </lineage>
</organism>